<dbReference type="RefSeq" id="WP_380120436.1">
    <property type="nucleotide sequence ID" value="NZ_JBHSIU010000041.1"/>
</dbReference>
<dbReference type="PANTHER" id="PTHR43802">
    <property type="entry name" value="ENOYL-COA HYDRATASE"/>
    <property type="match status" value="1"/>
</dbReference>
<dbReference type="Proteomes" id="UP001595912">
    <property type="component" value="Unassembled WGS sequence"/>
</dbReference>
<evidence type="ECO:0000313" key="3">
    <source>
        <dbReference type="Proteomes" id="UP001595912"/>
    </source>
</evidence>
<dbReference type="EMBL" id="JBHSIU010000041">
    <property type="protein sequence ID" value="MFC5002406.1"/>
    <property type="molecule type" value="Genomic_DNA"/>
</dbReference>
<proteinExistence type="inferred from homology"/>
<reference evidence="3" key="1">
    <citation type="journal article" date="2019" name="Int. J. Syst. Evol. Microbiol.">
        <title>The Global Catalogue of Microorganisms (GCM) 10K type strain sequencing project: providing services to taxonomists for standard genome sequencing and annotation.</title>
        <authorList>
            <consortium name="The Broad Institute Genomics Platform"/>
            <consortium name="The Broad Institute Genome Sequencing Center for Infectious Disease"/>
            <person name="Wu L."/>
            <person name="Ma J."/>
        </authorList>
    </citation>
    <scope>NUCLEOTIDE SEQUENCE [LARGE SCALE GENOMIC DNA]</scope>
    <source>
        <strain evidence="3">CGMCC 4.7152</strain>
    </source>
</reference>
<comment type="similarity">
    <text evidence="1">Belongs to the enoyl-CoA hydratase/isomerase family.</text>
</comment>
<dbReference type="Gene3D" id="3.90.226.10">
    <property type="entry name" value="2-enoyl-CoA Hydratase, Chain A, domain 1"/>
    <property type="match status" value="1"/>
</dbReference>
<dbReference type="SUPFAM" id="SSF52096">
    <property type="entry name" value="ClpP/crotonase"/>
    <property type="match status" value="1"/>
</dbReference>
<comment type="caution">
    <text evidence="2">The sequence shown here is derived from an EMBL/GenBank/DDBJ whole genome shotgun (WGS) entry which is preliminary data.</text>
</comment>
<evidence type="ECO:0000313" key="2">
    <source>
        <dbReference type="EMBL" id="MFC5002406.1"/>
    </source>
</evidence>
<dbReference type="Pfam" id="PF00378">
    <property type="entry name" value="ECH_1"/>
    <property type="match status" value="1"/>
</dbReference>
<protein>
    <submittedName>
        <fullName evidence="2">Enoyl-CoA hydratase/isomerase family protein</fullName>
    </submittedName>
</protein>
<name>A0ABV9W3Y0_9ACTN</name>
<organism evidence="2 3">
    <name type="scientific">Dactylosporangium cerinum</name>
    <dbReference type="NCBI Taxonomy" id="1434730"/>
    <lineage>
        <taxon>Bacteria</taxon>
        <taxon>Bacillati</taxon>
        <taxon>Actinomycetota</taxon>
        <taxon>Actinomycetes</taxon>
        <taxon>Micromonosporales</taxon>
        <taxon>Micromonosporaceae</taxon>
        <taxon>Dactylosporangium</taxon>
    </lineage>
</organism>
<accession>A0ABV9W3Y0</accession>
<evidence type="ECO:0000256" key="1">
    <source>
        <dbReference type="ARBA" id="ARBA00005254"/>
    </source>
</evidence>
<dbReference type="InterPro" id="IPR029045">
    <property type="entry name" value="ClpP/crotonase-like_dom_sf"/>
</dbReference>
<dbReference type="InterPro" id="IPR001753">
    <property type="entry name" value="Enoyl-CoA_hydra/iso"/>
</dbReference>
<sequence length="279" mass="30970">MTKELHEWQARSGGYVPRPSFEAYAEKYADYFVMQRRDGIIELRMHTGGGPAQFGFATHNAWGQAWQEIGNDPDNEVLILTGTGDQWLAAGASPAPDEATRELMRQPFPKDFAYEHTYYDATKLLENFIFGIDIPTIAAINGPSIAHTEFALLCDITLAAETATIIDPHLPTGVAPGDGQQLTLQELIGTKRAAYHLYTGEPITARLALELGLVNEVLPAERLLPRAWELAETIMKSPRAARRLTHAIVQRPWKRRLVHDLGFGVAHEMFGISADRLLG</sequence>
<gene>
    <name evidence="2" type="ORF">ACFPIJ_31800</name>
</gene>
<dbReference type="CDD" id="cd06558">
    <property type="entry name" value="crotonase-like"/>
    <property type="match status" value="1"/>
</dbReference>
<dbReference type="PANTHER" id="PTHR43802:SF1">
    <property type="entry name" value="IP11341P-RELATED"/>
    <property type="match status" value="1"/>
</dbReference>
<keyword evidence="3" id="KW-1185">Reference proteome</keyword>